<dbReference type="AlphaFoldDB" id="A0A8T2VBU5"/>
<dbReference type="InterPro" id="IPR000178">
    <property type="entry name" value="TF_IF2_bacterial-like"/>
</dbReference>
<gene>
    <name evidence="1" type="ORF">KP509_01G029200</name>
</gene>
<dbReference type="GO" id="GO:0005525">
    <property type="term" value="F:GTP binding"/>
    <property type="evidence" value="ECO:0007669"/>
    <property type="project" value="InterPro"/>
</dbReference>
<evidence type="ECO:0008006" key="3">
    <source>
        <dbReference type="Google" id="ProtNLM"/>
    </source>
</evidence>
<dbReference type="FunFam" id="2.40.30.10:FF:000008">
    <property type="entry name" value="Translation initiation factor IF-2"/>
    <property type="match status" value="1"/>
</dbReference>
<dbReference type="PROSITE" id="PS01176">
    <property type="entry name" value="IF2"/>
    <property type="match status" value="1"/>
</dbReference>
<dbReference type="CDD" id="cd03692">
    <property type="entry name" value="mtIF2_IVc"/>
    <property type="match status" value="1"/>
</dbReference>
<accession>A0A8T2VBU5</accession>
<dbReference type="GO" id="GO:0003924">
    <property type="term" value="F:GTPase activity"/>
    <property type="evidence" value="ECO:0007669"/>
    <property type="project" value="InterPro"/>
</dbReference>
<name>A0A8T2VBU5_CERRI</name>
<dbReference type="EMBL" id="CM035406">
    <property type="protein sequence ID" value="KAH7445931.1"/>
    <property type="molecule type" value="Genomic_DNA"/>
</dbReference>
<reference evidence="1" key="1">
    <citation type="submission" date="2021-08" db="EMBL/GenBank/DDBJ databases">
        <title>WGS assembly of Ceratopteris richardii.</title>
        <authorList>
            <person name="Marchant D.B."/>
            <person name="Chen G."/>
            <person name="Jenkins J."/>
            <person name="Shu S."/>
            <person name="Leebens-Mack J."/>
            <person name="Grimwood J."/>
            <person name="Schmutz J."/>
            <person name="Soltis P."/>
            <person name="Soltis D."/>
            <person name="Chen Z.-H."/>
        </authorList>
    </citation>
    <scope>NUCLEOTIDE SEQUENCE</scope>
    <source>
        <strain evidence="1">Whitten #5841</strain>
        <tissue evidence="1">Leaf</tissue>
    </source>
</reference>
<dbReference type="Gene3D" id="2.40.30.10">
    <property type="entry name" value="Translation factors"/>
    <property type="match status" value="1"/>
</dbReference>
<protein>
    <recommendedName>
        <fullName evidence="3">Translation initiation factor IF-2</fullName>
    </recommendedName>
</protein>
<sequence>MVNEGKLVKDCGCNVVRNGSVVYTGKLVSLRRVKELAKEVIAGLECGIGVENFNGWEVGDIIEAFNVVAKKRTLEEASVTTASSLAAVAASASATIVNPSVPSSVNSSRAS</sequence>
<comment type="caution">
    <text evidence="1">The sequence shown here is derived from an EMBL/GenBank/DDBJ whole genome shotgun (WGS) entry which is preliminary data.</text>
</comment>
<dbReference type="OMA" id="MEQVPIG"/>
<evidence type="ECO:0000313" key="1">
    <source>
        <dbReference type="EMBL" id="KAH7445931.1"/>
    </source>
</evidence>
<dbReference type="GO" id="GO:0003743">
    <property type="term" value="F:translation initiation factor activity"/>
    <property type="evidence" value="ECO:0007669"/>
    <property type="project" value="InterPro"/>
</dbReference>
<dbReference type="OrthoDB" id="361630at2759"/>
<dbReference type="Proteomes" id="UP000825935">
    <property type="component" value="Chromosome 1"/>
</dbReference>
<evidence type="ECO:0000313" key="2">
    <source>
        <dbReference type="Proteomes" id="UP000825935"/>
    </source>
</evidence>
<organism evidence="1 2">
    <name type="scientific">Ceratopteris richardii</name>
    <name type="common">Triangle waterfern</name>
    <dbReference type="NCBI Taxonomy" id="49495"/>
    <lineage>
        <taxon>Eukaryota</taxon>
        <taxon>Viridiplantae</taxon>
        <taxon>Streptophyta</taxon>
        <taxon>Embryophyta</taxon>
        <taxon>Tracheophyta</taxon>
        <taxon>Polypodiopsida</taxon>
        <taxon>Polypodiidae</taxon>
        <taxon>Polypodiales</taxon>
        <taxon>Pteridineae</taxon>
        <taxon>Pteridaceae</taxon>
        <taxon>Parkerioideae</taxon>
        <taxon>Ceratopteris</taxon>
    </lineage>
</organism>
<keyword evidence="2" id="KW-1185">Reference proteome</keyword>
<dbReference type="SUPFAM" id="SSF50447">
    <property type="entry name" value="Translation proteins"/>
    <property type="match status" value="1"/>
</dbReference>
<proteinExistence type="predicted"/>
<dbReference type="InterPro" id="IPR009000">
    <property type="entry name" value="Transl_B-barrel_sf"/>
</dbReference>